<gene>
    <name evidence="1" type="ORF">HNR21_006137</name>
</gene>
<keyword evidence="2" id="KW-1185">Reference proteome</keyword>
<sequence length="138" mass="14656">MSPDPALLRPHPAGLGLPKSPTARRGLYSWTIVEALGDPPALGAVGVCDDRERAMQEMADALRATSQEGAFGLLHKVERRLVGIGYWYSDLLALAHIDPDRDALVVSEGEPSGSRKPLSDVFCEVVRATGTPPLGNAA</sequence>
<accession>A0A7W3N4B1</accession>
<dbReference type="AlphaFoldDB" id="A0A7W3N4B1"/>
<evidence type="ECO:0000313" key="1">
    <source>
        <dbReference type="EMBL" id="MBA9007255.1"/>
    </source>
</evidence>
<evidence type="ECO:0000313" key="2">
    <source>
        <dbReference type="Proteomes" id="UP000539313"/>
    </source>
</evidence>
<reference evidence="1 2" key="1">
    <citation type="submission" date="2020-08" db="EMBL/GenBank/DDBJ databases">
        <title>Sequencing the genomes of 1000 actinobacteria strains.</title>
        <authorList>
            <person name="Klenk H.-P."/>
        </authorList>
    </citation>
    <scope>NUCLEOTIDE SEQUENCE [LARGE SCALE GENOMIC DNA]</scope>
    <source>
        <strain evidence="1 2">DSM 45823</strain>
    </source>
</reference>
<dbReference type="EMBL" id="JACJII010000001">
    <property type="protein sequence ID" value="MBA9007255.1"/>
    <property type="molecule type" value="Genomic_DNA"/>
</dbReference>
<comment type="caution">
    <text evidence="1">The sequence shown here is derived from an EMBL/GenBank/DDBJ whole genome shotgun (WGS) entry which is preliminary data.</text>
</comment>
<dbReference type="Proteomes" id="UP000539313">
    <property type="component" value="Unassembled WGS sequence"/>
</dbReference>
<name>A0A7W3N4B1_9ACTN</name>
<proteinExistence type="predicted"/>
<dbReference type="RefSeq" id="WP_182707881.1">
    <property type="nucleotide sequence ID" value="NZ_JACJII010000001.1"/>
</dbReference>
<protein>
    <submittedName>
        <fullName evidence="1">Uncharacterized protein</fullName>
    </submittedName>
</protein>
<organism evidence="1 2">
    <name type="scientific">Thermomonospora cellulosilytica</name>
    <dbReference type="NCBI Taxonomy" id="1411118"/>
    <lineage>
        <taxon>Bacteria</taxon>
        <taxon>Bacillati</taxon>
        <taxon>Actinomycetota</taxon>
        <taxon>Actinomycetes</taxon>
        <taxon>Streptosporangiales</taxon>
        <taxon>Thermomonosporaceae</taxon>
        <taxon>Thermomonospora</taxon>
    </lineage>
</organism>